<dbReference type="SUPFAM" id="SSF81383">
    <property type="entry name" value="F-box domain"/>
    <property type="match status" value="1"/>
</dbReference>
<gene>
    <name evidence="2" type="ORF">HII31_09509</name>
</gene>
<keyword evidence="3" id="KW-1185">Reference proteome</keyword>
<protein>
    <recommendedName>
        <fullName evidence="1">F-box domain-containing protein</fullName>
    </recommendedName>
</protein>
<dbReference type="OrthoDB" id="3626166at2759"/>
<dbReference type="AlphaFoldDB" id="A0A8H6VFZ8"/>
<reference evidence="2" key="1">
    <citation type="submission" date="2020-04" db="EMBL/GenBank/DDBJ databases">
        <title>Draft genome resource of the tomato pathogen Pseudocercospora fuligena.</title>
        <authorList>
            <person name="Zaccaron A."/>
        </authorList>
    </citation>
    <scope>NUCLEOTIDE SEQUENCE</scope>
    <source>
        <strain evidence="2">PF001</strain>
    </source>
</reference>
<dbReference type="InterPro" id="IPR001810">
    <property type="entry name" value="F-box_dom"/>
</dbReference>
<organism evidence="2 3">
    <name type="scientific">Pseudocercospora fuligena</name>
    <dbReference type="NCBI Taxonomy" id="685502"/>
    <lineage>
        <taxon>Eukaryota</taxon>
        <taxon>Fungi</taxon>
        <taxon>Dikarya</taxon>
        <taxon>Ascomycota</taxon>
        <taxon>Pezizomycotina</taxon>
        <taxon>Dothideomycetes</taxon>
        <taxon>Dothideomycetidae</taxon>
        <taxon>Mycosphaerellales</taxon>
        <taxon>Mycosphaerellaceae</taxon>
        <taxon>Pseudocercospora</taxon>
    </lineage>
</organism>
<dbReference type="Proteomes" id="UP000660729">
    <property type="component" value="Unassembled WGS sequence"/>
</dbReference>
<evidence type="ECO:0000313" key="2">
    <source>
        <dbReference type="EMBL" id="KAF7189087.1"/>
    </source>
</evidence>
<name>A0A8H6VFZ8_9PEZI</name>
<dbReference type="EMBL" id="JABCIY010000194">
    <property type="protein sequence ID" value="KAF7189087.1"/>
    <property type="molecule type" value="Genomic_DNA"/>
</dbReference>
<dbReference type="SMART" id="SM00256">
    <property type="entry name" value="FBOX"/>
    <property type="match status" value="1"/>
</dbReference>
<evidence type="ECO:0000259" key="1">
    <source>
        <dbReference type="PROSITE" id="PS50181"/>
    </source>
</evidence>
<dbReference type="Pfam" id="PF12937">
    <property type="entry name" value="F-box-like"/>
    <property type="match status" value="1"/>
</dbReference>
<evidence type="ECO:0000313" key="3">
    <source>
        <dbReference type="Proteomes" id="UP000660729"/>
    </source>
</evidence>
<dbReference type="Gene3D" id="1.20.1280.50">
    <property type="match status" value="1"/>
</dbReference>
<dbReference type="PROSITE" id="PS50181">
    <property type="entry name" value="FBOX"/>
    <property type="match status" value="1"/>
</dbReference>
<proteinExistence type="predicted"/>
<comment type="caution">
    <text evidence="2">The sequence shown here is derived from an EMBL/GenBank/DDBJ whole genome shotgun (WGS) entry which is preliminary data.</text>
</comment>
<dbReference type="InterPro" id="IPR036047">
    <property type="entry name" value="F-box-like_dom_sf"/>
</dbReference>
<sequence>MTSSSPTTTASKAPTSFQNLPVELKTDILSYLPFTEVRNCRRVCKDFRDIVDEKSNAIVLYRPSQDRDRDRLNDAVANVLDLKGVSFFDTLVRWFKQRGLMLDIEMRHILLEALVGEWLMQQGVQSTELEMEVYTFMLVYWADALIAAHVRAHIDSRHEGFYHDPSSISDRLNQPPWPTVLPRLELTYGISARDLIQWGREMEQDSRRLAAPTRIPQPGYVLTPLKYFVPDTSLAHLIPDPELWDGRWRVREEHGISGSMERLAELFDLRALPESCRHFAFCVKTKRAYDIVEAAVGGADISEHDKAFVLEDMYLF</sequence>
<feature type="domain" description="F-box" evidence="1">
    <location>
        <begin position="14"/>
        <end position="64"/>
    </location>
</feature>
<accession>A0A8H6VFZ8</accession>